<evidence type="ECO:0000313" key="3">
    <source>
        <dbReference type="Proteomes" id="UP000198644"/>
    </source>
</evidence>
<organism evidence="2 3">
    <name type="scientific">Marinobacter daqiaonensis</name>
    <dbReference type="NCBI Taxonomy" id="650891"/>
    <lineage>
        <taxon>Bacteria</taxon>
        <taxon>Pseudomonadati</taxon>
        <taxon>Pseudomonadota</taxon>
        <taxon>Gammaproteobacteria</taxon>
        <taxon>Pseudomonadales</taxon>
        <taxon>Marinobacteraceae</taxon>
        <taxon>Marinobacter</taxon>
    </lineage>
</organism>
<dbReference type="InterPro" id="IPR018636">
    <property type="entry name" value="DUF2058"/>
</dbReference>
<evidence type="ECO:0008006" key="4">
    <source>
        <dbReference type="Google" id="ProtNLM"/>
    </source>
</evidence>
<dbReference type="Pfam" id="PF09831">
    <property type="entry name" value="DUF2058"/>
    <property type="match status" value="1"/>
</dbReference>
<reference evidence="2 3" key="1">
    <citation type="submission" date="2016-10" db="EMBL/GenBank/DDBJ databases">
        <authorList>
            <person name="de Groot N.N."/>
        </authorList>
    </citation>
    <scope>NUCLEOTIDE SEQUENCE [LARGE SCALE GENOMIC DNA]</scope>
    <source>
        <strain evidence="2 3">CGMCC 1.9167</strain>
    </source>
</reference>
<evidence type="ECO:0000256" key="1">
    <source>
        <dbReference type="SAM" id="MobiDB-lite"/>
    </source>
</evidence>
<proteinExistence type="predicted"/>
<dbReference type="STRING" id="650891.SAMN05216203_0076"/>
<dbReference type="Proteomes" id="UP000198644">
    <property type="component" value="Unassembled WGS sequence"/>
</dbReference>
<evidence type="ECO:0000313" key="2">
    <source>
        <dbReference type="EMBL" id="SFR41350.1"/>
    </source>
</evidence>
<protein>
    <recommendedName>
        <fullName evidence="4">Nucleoprotein/polynucleotide-associated enzyme</fullName>
    </recommendedName>
</protein>
<gene>
    <name evidence="2" type="ORF">SAMN05216203_0076</name>
</gene>
<name>A0A1I6GGU8_9GAMM</name>
<feature type="compositionally biased region" description="Basic residues" evidence="1">
    <location>
        <begin position="43"/>
        <end position="57"/>
    </location>
</feature>
<dbReference type="AlphaFoldDB" id="A0A1I6GGU8"/>
<feature type="region of interest" description="Disordered" evidence="1">
    <location>
        <begin position="39"/>
        <end position="92"/>
    </location>
</feature>
<dbReference type="EMBL" id="FOYW01000001">
    <property type="protein sequence ID" value="SFR41350.1"/>
    <property type="molecule type" value="Genomic_DNA"/>
</dbReference>
<feature type="compositionally biased region" description="Acidic residues" evidence="1">
    <location>
        <begin position="186"/>
        <end position="203"/>
    </location>
</feature>
<sequence length="203" mass="23673">MAKALRRLYYRKSDLNSEPLVGTTMPSLQDQLLKAGLADEKKLKAHQKEKKKQRKQQPKGAVQTDEAKLRAQEAREEKAERDRQLNQQRNEEARRKAIAAQIRQLVDTNRLNRSRCEMDYQFVHGKKIKKILVDQTMTDQLSRGRLAVVFVNDNYEVVPEAVARKIMERDAEAVVVLHERSQQADRDEEDPYAGYEIPDDLMW</sequence>
<feature type="region of interest" description="Disordered" evidence="1">
    <location>
        <begin position="178"/>
        <end position="203"/>
    </location>
</feature>
<keyword evidence="3" id="KW-1185">Reference proteome</keyword>
<feature type="compositionally biased region" description="Basic and acidic residues" evidence="1">
    <location>
        <begin position="65"/>
        <end position="92"/>
    </location>
</feature>
<accession>A0A1I6GGU8</accession>